<reference evidence="5 6" key="1">
    <citation type="submission" date="2018-06" db="EMBL/GenBank/DDBJ databases">
        <authorList>
            <consortium name="Pathogen Informatics"/>
            <person name="Doyle S."/>
        </authorList>
    </citation>
    <scope>NUCLEOTIDE SEQUENCE [LARGE SCALE GENOMIC DNA]</scope>
    <source>
        <strain evidence="5 6">NCTC10684</strain>
    </source>
</reference>
<evidence type="ECO:0000256" key="3">
    <source>
        <dbReference type="SAM" id="SignalP"/>
    </source>
</evidence>
<dbReference type="EMBL" id="UFSM01000001">
    <property type="protein sequence ID" value="SUU90320.1"/>
    <property type="molecule type" value="Genomic_DNA"/>
</dbReference>
<organism evidence="5 6">
    <name type="scientific">Aminobacter aminovorans</name>
    <name type="common">Chelatobacter heintzii</name>
    <dbReference type="NCBI Taxonomy" id="83263"/>
    <lineage>
        <taxon>Bacteria</taxon>
        <taxon>Pseudomonadati</taxon>
        <taxon>Pseudomonadota</taxon>
        <taxon>Alphaproteobacteria</taxon>
        <taxon>Hyphomicrobiales</taxon>
        <taxon>Phyllobacteriaceae</taxon>
        <taxon>Aminobacter</taxon>
    </lineage>
</organism>
<feature type="signal peptide" evidence="3">
    <location>
        <begin position="1"/>
        <end position="22"/>
    </location>
</feature>
<feature type="chain" id="PRO_5017087186" evidence="3">
    <location>
        <begin position="23"/>
        <end position="357"/>
    </location>
</feature>
<keyword evidence="2 3" id="KW-0732">Signal</keyword>
<dbReference type="OrthoDB" id="8439308at2"/>
<dbReference type="Proteomes" id="UP000254701">
    <property type="component" value="Unassembled WGS sequence"/>
</dbReference>
<evidence type="ECO:0000256" key="2">
    <source>
        <dbReference type="ARBA" id="ARBA00022729"/>
    </source>
</evidence>
<dbReference type="Pfam" id="PF13458">
    <property type="entry name" value="Peripla_BP_6"/>
    <property type="match status" value="1"/>
</dbReference>
<dbReference type="RefSeq" id="WP_115732333.1">
    <property type="nucleotide sequence ID" value="NZ_BAAAVY010000002.1"/>
</dbReference>
<evidence type="ECO:0000313" key="5">
    <source>
        <dbReference type="EMBL" id="SUU90320.1"/>
    </source>
</evidence>
<evidence type="ECO:0000259" key="4">
    <source>
        <dbReference type="Pfam" id="PF13458"/>
    </source>
</evidence>
<dbReference type="InterPro" id="IPR028081">
    <property type="entry name" value="Leu-bd"/>
</dbReference>
<proteinExistence type="inferred from homology"/>
<protein>
    <submittedName>
        <fullName evidence="5">Leucine-, isoleucine-, valine-, threonine-, and alanine-binding protein</fullName>
    </submittedName>
</protein>
<dbReference type="SUPFAM" id="SSF53822">
    <property type="entry name" value="Periplasmic binding protein-like I"/>
    <property type="match status" value="1"/>
</dbReference>
<dbReference type="InterPro" id="IPR028082">
    <property type="entry name" value="Peripla_BP_I"/>
</dbReference>
<comment type="similarity">
    <text evidence="1">Belongs to the leucine-binding protein family.</text>
</comment>
<name>A0A380WN99_AMIAI</name>
<dbReference type="PANTHER" id="PTHR47151">
    <property type="entry name" value="LEU/ILE/VAL-BINDING ABC TRANSPORTER SUBUNIT"/>
    <property type="match status" value="1"/>
</dbReference>
<dbReference type="CDD" id="cd06342">
    <property type="entry name" value="PBP1_ABC_LIVBP-like"/>
    <property type="match status" value="1"/>
</dbReference>
<gene>
    <name evidence="5" type="primary">braC_4</name>
    <name evidence="5" type="ORF">NCTC10684_03574</name>
</gene>
<feature type="domain" description="Leucine-binding protein" evidence="4">
    <location>
        <begin position="24"/>
        <end position="347"/>
    </location>
</feature>
<accession>A0A380WN99</accession>
<dbReference type="Gene3D" id="3.40.50.2300">
    <property type="match status" value="2"/>
</dbReference>
<dbReference type="AlphaFoldDB" id="A0A380WN99"/>
<evidence type="ECO:0000256" key="1">
    <source>
        <dbReference type="ARBA" id="ARBA00010062"/>
    </source>
</evidence>
<dbReference type="PANTHER" id="PTHR47151:SF2">
    <property type="entry name" value="AMINO ACID BINDING PROTEIN"/>
    <property type="match status" value="1"/>
</dbReference>
<evidence type="ECO:0000313" key="6">
    <source>
        <dbReference type="Proteomes" id="UP000254701"/>
    </source>
</evidence>
<sequence>MRAATAITTLFVASLAALAAHAEPVKLGLAAPLSGPSAILGEQVSAGAQLAATQNEASLVVADDGCTAEGGAKAAQSFVDAKVSVATGFLCTEAVEAALPVLKAANIPVITVGVRTDSLTDQHDKTGWLVFRLGPRGDGERNATASMLTRLWNDELFAIVDDGTIYGRELAESFRASAEQAGLKPVFFDTYRPQLDNQVALIGRLRKAGATHVFVGGDGEDIAVMGRDAATLGVDITFAGGETLRVADRTVPPATGTLMIAPPEWSDVAKPEVRSAFEAAKTMTDGYTLPGYAAVEVAGAAARLAASSGKPVADMLTGQDFDSAIGNIRFDAKGDLVESPFRLFRFDGTNYLPAETQ</sequence>